<feature type="domain" description="FRG" evidence="1">
    <location>
        <begin position="2"/>
        <end position="55"/>
    </location>
</feature>
<organism evidence="2">
    <name type="scientific">marine sediment metagenome</name>
    <dbReference type="NCBI Taxonomy" id="412755"/>
    <lineage>
        <taxon>unclassified sequences</taxon>
        <taxon>metagenomes</taxon>
        <taxon>ecological metagenomes</taxon>
    </lineage>
</organism>
<evidence type="ECO:0000259" key="1">
    <source>
        <dbReference type="Pfam" id="PF08867"/>
    </source>
</evidence>
<dbReference type="Pfam" id="PF08867">
    <property type="entry name" value="FRG"/>
    <property type="match status" value="1"/>
</dbReference>
<dbReference type="InterPro" id="IPR014966">
    <property type="entry name" value="FRG-dom"/>
</dbReference>
<proteinExistence type="predicted"/>
<feature type="non-terminal residue" evidence="2">
    <location>
        <position position="1"/>
    </location>
</feature>
<reference evidence="2" key="1">
    <citation type="journal article" date="2014" name="Front. Microbiol.">
        <title>High frequency of phylogenetically diverse reductive dehalogenase-homologous genes in deep subseafloor sedimentary metagenomes.</title>
        <authorList>
            <person name="Kawai M."/>
            <person name="Futagami T."/>
            <person name="Toyoda A."/>
            <person name="Takaki Y."/>
            <person name="Nishi S."/>
            <person name="Hori S."/>
            <person name="Arai W."/>
            <person name="Tsubouchi T."/>
            <person name="Morono Y."/>
            <person name="Uchiyama I."/>
            <person name="Ito T."/>
            <person name="Fujiyama A."/>
            <person name="Inagaki F."/>
            <person name="Takami H."/>
        </authorList>
    </citation>
    <scope>NUCLEOTIDE SEQUENCE</scope>
    <source>
        <strain evidence="2">Expedition CK06-06</strain>
    </source>
</reference>
<dbReference type="EMBL" id="BARW01032117">
    <property type="protein sequence ID" value="GAJ09744.1"/>
    <property type="molecule type" value="Genomic_DNA"/>
</dbReference>
<sequence length="209" mass="24257">REFVADAWPLLTQDERSEWGVIFSMQHHGFPTRLLDWTESFACSVYFAQWQRNASEDAAIYILIPEMLNSMSIGRESLVALHEDFLDAHDISHDYHPKYAASGKDLQSIAVVPYFTNRRMVSQRSAFTLSGDTFEPLEQTFNGDLLNRGYLKKITLPAEIYDETNSFLEIAGTSHYGYFPDFEGLSREFKEKRKRNIGYAKRWKQLAHQ</sequence>
<evidence type="ECO:0000313" key="2">
    <source>
        <dbReference type="EMBL" id="GAJ09744.1"/>
    </source>
</evidence>
<gene>
    <name evidence="2" type="ORF">S12H4_50904</name>
</gene>
<dbReference type="AlphaFoldDB" id="X1TWU8"/>
<accession>X1TWU8</accession>
<protein>
    <recommendedName>
        <fullName evidence="1">FRG domain-containing protein</fullName>
    </recommendedName>
</protein>
<name>X1TWU8_9ZZZZ</name>
<comment type="caution">
    <text evidence="2">The sequence shown here is derived from an EMBL/GenBank/DDBJ whole genome shotgun (WGS) entry which is preliminary data.</text>
</comment>